<feature type="binding site" evidence="4">
    <location>
        <position position="80"/>
    </location>
    <ligand>
        <name>Mg(2+)</name>
        <dbReference type="ChEBI" id="CHEBI:18420"/>
    </ligand>
</feature>
<dbReference type="PANTHER" id="PTHR11711">
    <property type="entry name" value="ADP RIBOSYLATION FACTOR-RELATED"/>
    <property type="match status" value="1"/>
</dbReference>
<gene>
    <name evidence="6" type="primary">YUH1_2</name>
    <name evidence="6" type="ORF">TWF970_000843</name>
</gene>
<sequence>MPATRNAIAIRITAQGQDFRFIGGGLQCVVCSSIHNVDVSSWLRQKTTAESALLGIDAAGKTTFLYKCFLPNETVTTIPTIGFNVETVKFKDSDITLWDVGGCDKIRPLVRHYFSPGMAVLFVLNIHDERLAEAMDELRFQITIGTEDFELGFVGIMLNKQDLPNTTPELRQKCREEVETVMKGFSSRLKWRIFDSDGLSSLKGVGVEEVLAGIYDGLRGWVPDPHSEPVDKPTAVPPDAIPTTDDLLKRIKSLRESKRTVYRYPETYLDKMKNGKLETWDHGDHLFVASVILHKVLEDPSQTTTPQQPVFAAVEIFLENLLSMLQAAPGRFRNTAHRTLTTFWVYQVYLAMHKFQGPAKTSYISDWPERFFTILEQNPDLMNGRLWQDYYSKNYLFSPKAKDNLVTPDIQRLPSMDSGKPAIQAPGYDTKRLGEDHTSRRLKRWAYATLQTVKATNARRGLIVKKALSELQRDIIRQRAKSPTLEPYSETQAYFWIQIVHAGMEGILKKSPTFDFARVPYDTIEILYPDAFGQDDLWKEYYLEADWKGLPARVSFIPPKRGKVIPNFTPALVLEKDWKLAVSDVHVPTLEELTQRANYISSYEVKKNDTTTESDPSGSKSTDAQAGQSNEEDEDDDWVDVQDITAKASQVKISDPEKLSTEPKGPQTWQDQAELIHQIFDKLPKTGSQINHSFISRIAYDQVNASWSRTPNSTQDSTLQHSQLTKKTFWVRMIIEAYIDTYGVFSELGVEISLQHFLSKNLELCWEDLWMVYYNELTWKSVTADEMILGCDRKQLKSVRRWKERAGGL</sequence>
<comment type="caution">
    <text evidence="6">The sequence shown here is derived from an EMBL/GenBank/DDBJ whole genome shotgun (WGS) entry which is preliminary data.</text>
</comment>
<feature type="compositionally biased region" description="Acidic residues" evidence="5">
    <location>
        <begin position="630"/>
        <end position="639"/>
    </location>
</feature>
<dbReference type="SMART" id="SM00177">
    <property type="entry name" value="ARF"/>
    <property type="match status" value="1"/>
</dbReference>
<evidence type="ECO:0000256" key="5">
    <source>
        <dbReference type="SAM" id="MobiDB-lite"/>
    </source>
</evidence>
<feature type="binding site" evidence="3">
    <location>
        <position position="102"/>
    </location>
    <ligand>
        <name>GTP</name>
        <dbReference type="ChEBI" id="CHEBI:37565"/>
    </ligand>
</feature>
<evidence type="ECO:0000256" key="1">
    <source>
        <dbReference type="ARBA" id="ARBA00022741"/>
    </source>
</evidence>
<dbReference type="AlphaFoldDB" id="A0A7C8VI03"/>
<dbReference type="PROSITE" id="PS51417">
    <property type="entry name" value="ARF"/>
    <property type="match status" value="1"/>
</dbReference>
<dbReference type="GO" id="GO:0003924">
    <property type="term" value="F:GTPase activity"/>
    <property type="evidence" value="ECO:0007669"/>
    <property type="project" value="InterPro"/>
</dbReference>
<feature type="binding site" evidence="3">
    <location>
        <begin position="55"/>
        <end position="62"/>
    </location>
    <ligand>
        <name>GTP</name>
        <dbReference type="ChEBI" id="CHEBI:37565"/>
    </ligand>
</feature>
<keyword evidence="4" id="KW-0479">Metal-binding</keyword>
<dbReference type="InterPro" id="IPR024156">
    <property type="entry name" value="Small_GTPase_ARF"/>
</dbReference>
<evidence type="ECO:0000256" key="3">
    <source>
        <dbReference type="PIRSR" id="PIRSR606689-1"/>
    </source>
</evidence>
<evidence type="ECO:0000313" key="7">
    <source>
        <dbReference type="Proteomes" id="UP000474640"/>
    </source>
</evidence>
<protein>
    <submittedName>
        <fullName evidence="6">Ubiquitinyl hydrolase 1</fullName>
    </submittedName>
</protein>
<keyword evidence="6" id="KW-0378">Hydrolase</keyword>
<feature type="compositionally biased region" description="Polar residues" evidence="5">
    <location>
        <begin position="611"/>
        <end position="629"/>
    </location>
</feature>
<dbReference type="InterPro" id="IPR006689">
    <property type="entry name" value="Small_GTPase_ARF/SAR"/>
</dbReference>
<dbReference type="GO" id="GO:0046872">
    <property type="term" value="F:metal ion binding"/>
    <property type="evidence" value="ECO:0007669"/>
    <property type="project" value="UniProtKB-KW"/>
</dbReference>
<keyword evidence="1 3" id="KW-0547">Nucleotide-binding</keyword>
<feature type="binding site" evidence="3">
    <location>
        <begin position="159"/>
        <end position="162"/>
    </location>
    <ligand>
        <name>GTP</name>
        <dbReference type="ChEBI" id="CHEBI:37565"/>
    </ligand>
</feature>
<dbReference type="OrthoDB" id="427186at2759"/>
<keyword evidence="2 3" id="KW-0342">GTP-binding</keyword>
<evidence type="ECO:0000256" key="4">
    <source>
        <dbReference type="PIRSR" id="PIRSR606689-2"/>
    </source>
</evidence>
<dbReference type="EMBL" id="JAABOJ010000010">
    <property type="protein sequence ID" value="KAF3283667.1"/>
    <property type="molecule type" value="Genomic_DNA"/>
</dbReference>
<reference evidence="6 7" key="1">
    <citation type="submission" date="2020-01" db="EMBL/GenBank/DDBJ databases">
        <authorList>
            <person name="Palmer J.M."/>
        </authorList>
    </citation>
    <scope>NUCLEOTIDE SEQUENCE [LARGE SCALE GENOMIC DNA]</scope>
    <source>
        <strain evidence="6 7">TWF970</strain>
    </source>
</reference>
<keyword evidence="4" id="KW-0460">Magnesium</keyword>
<dbReference type="SUPFAM" id="SSF52540">
    <property type="entry name" value="P-loop containing nucleoside triphosphate hydrolases"/>
    <property type="match status" value="1"/>
</dbReference>
<name>A0A7C8VI03_ORBOL</name>
<dbReference type="Proteomes" id="UP000474640">
    <property type="component" value="Unassembled WGS sequence"/>
</dbReference>
<feature type="region of interest" description="Disordered" evidence="5">
    <location>
        <begin position="605"/>
        <end position="639"/>
    </location>
</feature>
<dbReference type="Pfam" id="PF00025">
    <property type="entry name" value="Arf"/>
    <property type="match status" value="1"/>
</dbReference>
<dbReference type="GO" id="GO:0005525">
    <property type="term" value="F:GTP binding"/>
    <property type="evidence" value="ECO:0007669"/>
    <property type="project" value="UniProtKB-KW"/>
</dbReference>
<proteinExistence type="predicted"/>
<organism evidence="6 7">
    <name type="scientific">Orbilia oligospora</name>
    <name type="common">Nematode-trapping fungus</name>
    <name type="synonym">Arthrobotrys oligospora</name>
    <dbReference type="NCBI Taxonomy" id="2813651"/>
    <lineage>
        <taxon>Eukaryota</taxon>
        <taxon>Fungi</taxon>
        <taxon>Dikarya</taxon>
        <taxon>Ascomycota</taxon>
        <taxon>Pezizomycotina</taxon>
        <taxon>Orbiliomycetes</taxon>
        <taxon>Orbiliales</taxon>
        <taxon>Orbiliaceae</taxon>
        <taxon>Orbilia</taxon>
    </lineage>
</organism>
<evidence type="ECO:0000256" key="2">
    <source>
        <dbReference type="ARBA" id="ARBA00023134"/>
    </source>
</evidence>
<evidence type="ECO:0000313" key="6">
    <source>
        <dbReference type="EMBL" id="KAF3283667.1"/>
    </source>
</evidence>
<accession>A0A7C8VI03</accession>
<dbReference type="InterPro" id="IPR027417">
    <property type="entry name" value="P-loop_NTPase"/>
</dbReference>
<dbReference type="Gene3D" id="3.40.50.300">
    <property type="entry name" value="P-loop containing nucleotide triphosphate hydrolases"/>
    <property type="match status" value="1"/>
</dbReference>
<feature type="binding site" evidence="4">
    <location>
        <position position="62"/>
    </location>
    <ligand>
        <name>Mg(2+)</name>
        <dbReference type="ChEBI" id="CHEBI:18420"/>
    </ligand>
</feature>